<protein>
    <submittedName>
        <fullName evidence="1">Uncharacterized protein</fullName>
    </submittedName>
</protein>
<proteinExistence type="predicted"/>
<keyword evidence="2" id="KW-1185">Reference proteome</keyword>
<dbReference type="EMBL" id="BGPR01116938">
    <property type="protein sequence ID" value="GBN08468.1"/>
    <property type="molecule type" value="Genomic_DNA"/>
</dbReference>
<organism evidence="1 2">
    <name type="scientific">Araneus ventricosus</name>
    <name type="common">Orbweaver spider</name>
    <name type="synonym">Epeira ventricosa</name>
    <dbReference type="NCBI Taxonomy" id="182803"/>
    <lineage>
        <taxon>Eukaryota</taxon>
        <taxon>Metazoa</taxon>
        <taxon>Ecdysozoa</taxon>
        <taxon>Arthropoda</taxon>
        <taxon>Chelicerata</taxon>
        <taxon>Arachnida</taxon>
        <taxon>Araneae</taxon>
        <taxon>Araneomorphae</taxon>
        <taxon>Entelegynae</taxon>
        <taxon>Araneoidea</taxon>
        <taxon>Araneidae</taxon>
        <taxon>Araneus</taxon>
    </lineage>
</organism>
<comment type="caution">
    <text evidence="1">The sequence shown here is derived from an EMBL/GenBank/DDBJ whole genome shotgun (WGS) entry which is preliminary data.</text>
</comment>
<evidence type="ECO:0000313" key="1">
    <source>
        <dbReference type="EMBL" id="GBN08468.1"/>
    </source>
</evidence>
<gene>
    <name evidence="1" type="ORF">AVEN_240480_1</name>
</gene>
<dbReference type="Proteomes" id="UP000499080">
    <property type="component" value="Unassembled WGS sequence"/>
</dbReference>
<evidence type="ECO:0000313" key="2">
    <source>
        <dbReference type="Proteomes" id="UP000499080"/>
    </source>
</evidence>
<name>A0A4Y2L1J9_ARAVE</name>
<sequence length="82" mass="9697">MSIEVDSKPIKMTLLLHLSVDIHGRSTLRKFDRFKPKQVANVKSRSELERKMKNSQYFLQYDGTLDESVRNEAFGLRRARER</sequence>
<reference evidence="1 2" key="1">
    <citation type="journal article" date="2019" name="Sci. Rep.">
        <title>Orb-weaving spider Araneus ventricosus genome elucidates the spidroin gene catalogue.</title>
        <authorList>
            <person name="Kono N."/>
            <person name="Nakamura H."/>
            <person name="Ohtoshi R."/>
            <person name="Moran D.A.P."/>
            <person name="Shinohara A."/>
            <person name="Yoshida Y."/>
            <person name="Fujiwara M."/>
            <person name="Mori M."/>
            <person name="Tomita M."/>
            <person name="Arakawa K."/>
        </authorList>
    </citation>
    <scope>NUCLEOTIDE SEQUENCE [LARGE SCALE GENOMIC DNA]</scope>
</reference>
<accession>A0A4Y2L1J9</accession>
<dbReference type="AlphaFoldDB" id="A0A4Y2L1J9"/>